<dbReference type="RefSeq" id="XP_007512585.1">
    <property type="nucleotide sequence ID" value="XM_007512523.1"/>
</dbReference>
<proteinExistence type="predicted"/>
<evidence type="ECO:0000313" key="4">
    <source>
        <dbReference type="Proteomes" id="UP000198341"/>
    </source>
</evidence>
<evidence type="ECO:0000256" key="1">
    <source>
        <dbReference type="SAM" id="Phobius"/>
    </source>
</evidence>
<dbReference type="EMBL" id="FO082273">
    <property type="protein sequence ID" value="CCO17185.1"/>
    <property type="molecule type" value="Genomic_DNA"/>
</dbReference>
<accession>K8EXI0</accession>
<dbReference type="GeneID" id="19015015"/>
<feature type="transmembrane region" description="Helical" evidence="1">
    <location>
        <begin position="997"/>
        <end position="1016"/>
    </location>
</feature>
<dbReference type="AlphaFoldDB" id="K8EXI0"/>
<evidence type="ECO:0000313" key="3">
    <source>
        <dbReference type="EMBL" id="CCO17185.1"/>
    </source>
</evidence>
<dbReference type="KEGG" id="bpg:Bathy06g00350"/>
<dbReference type="STRING" id="41875.K8EXI0"/>
<organism evidence="3 4">
    <name type="scientific">Bathycoccus prasinos</name>
    <dbReference type="NCBI Taxonomy" id="41875"/>
    <lineage>
        <taxon>Eukaryota</taxon>
        <taxon>Viridiplantae</taxon>
        <taxon>Chlorophyta</taxon>
        <taxon>Mamiellophyceae</taxon>
        <taxon>Mamiellales</taxon>
        <taxon>Bathycoccaceae</taxon>
        <taxon>Bathycoccus</taxon>
    </lineage>
</organism>
<gene>
    <name evidence="3" type="ORF">Bathy06g00350</name>
</gene>
<keyword evidence="1" id="KW-1133">Transmembrane helix</keyword>
<name>K8EXI0_9CHLO</name>
<feature type="chain" id="PRO_5003919572" evidence="2">
    <location>
        <begin position="22"/>
        <end position="1017"/>
    </location>
</feature>
<keyword evidence="1" id="KW-0472">Membrane</keyword>
<protein>
    <submittedName>
        <fullName evidence="3">Uncharacterized protein</fullName>
    </submittedName>
</protein>
<keyword evidence="4" id="KW-1185">Reference proteome</keyword>
<keyword evidence="1" id="KW-0812">Transmembrane</keyword>
<keyword evidence="2" id="KW-0732">Signal</keyword>
<evidence type="ECO:0000256" key="2">
    <source>
        <dbReference type="SAM" id="SignalP"/>
    </source>
</evidence>
<feature type="signal peptide" evidence="2">
    <location>
        <begin position="1"/>
        <end position="21"/>
    </location>
</feature>
<reference evidence="3 4" key="1">
    <citation type="submission" date="2011-10" db="EMBL/GenBank/DDBJ databases">
        <authorList>
            <person name="Genoscope - CEA"/>
        </authorList>
    </citation>
    <scope>NUCLEOTIDE SEQUENCE [LARGE SCALE GENOMIC DNA]</scope>
    <source>
        <strain evidence="3 4">RCC 1105</strain>
    </source>
</reference>
<dbReference type="Proteomes" id="UP000198341">
    <property type="component" value="Chromosome 6"/>
</dbReference>
<dbReference type="OrthoDB" id="498843at2759"/>
<sequence length="1017" mass="110524">MKTTTTCFCIVLVMMSGGVWRPTTTSSRGGFFLLGAEAAELEIGWDGLVYTVDDDSTIKEDKDFDGVTKTIGPYYLSERAQHIKDEFIVPYDWDDYLQDFESYMDEFCEASGGDDWTKFTGYAFTPSNGGTRVTSDKFMTKYLTDTITAAKAGTAPADGALEKVEKTVKDMCGIHAVLRYLYLGYATGNDDTNWDRAAAVYYGQNKLGSLYHRSEYLGGQFGTTSGGNSATNVKINAAFRQGKQSTSTATKAEKYEIIEHQMRIVYAQGIIKYALQMDHAIAEKTATAYMEAQAEGQAFARILAPWVNGYSQNNATALEAMFDTSKVPRGYAHYNYCAAKAILQSDINGGISDEEIGTYDHMDEIICPTIDAHMSNLQRSGTDTYTPQSIVGPDLSVSQAVSQVKTLLGDSSDYATIKETYTELGLRALADTDHTGEPVWNAFKAHFGSATWISDFVDLICDGTTLSSHPGARAELLEKTVMDALQVQAIISDLYQGYSNDDQDKWDQGAAKFHGAGDSYDSTVFARGDKRAANYNTPQSGTTVAKANSAIATALVSGKTEANYNTVLKNIKIIYAQATIRYAWLIDRDVVEGTDYREHQAEGLAFFRVIAPWVKSIDSSGYDTVSQIFDTTKRPFSVIGHSYCLVEQIITDALSISNSDLGSLEDATSLASCSNVATSKVISEGDTTLFTATTDIGASLETSNLVSDVKAILDVTSPNFAAIKAKYRSDGLRGMADADRSGEPAYNLFYAYYASKTWISDFLYRATDGTATSNSEPARLEAVEKTMWDATMVNAIASDLYRGISDKNAWDAAAAKYFGKATTRSTTIYGRANKRAANFGTLSSDGVTAKVNAAISAAFISGQSQNNHDIILKSIKTIYAQCAVRYGLMLDQDVASGADYREHQAEGWAFWRVLAPWVSEVDSSGAQVLDYMFNTATTPNHANHYCFAVNVVKNLNIAADDMGVHEGAPSLDSCVGIEPTIIGATPSSGFTHFAAKSMFFVYFAATFLVASLALCAL</sequence>